<name>A0A0H0XLV9_9SPHN</name>
<proteinExistence type="predicted"/>
<dbReference type="Proteomes" id="UP000053455">
    <property type="component" value="Unassembled WGS sequence"/>
</dbReference>
<sequence length="105" mass="11072">MGKFITFIAFAIGGFWLTSSLFGEPGGGSGPTSGGLNEERMRGQCVRQVDQIAPSTAVAESICGCMTAEFDRRGIFVLDAYGDRFDEMQAITRDCAATYGVVAGG</sequence>
<dbReference type="EMBL" id="LBHU01000002">
    <property type="protein sequence ID" value="KLI63588.1"/>
    <property type="molecule type" value="Genomic_DNA"/>
</dbReference>
<evidence type="ECO:0000313" key="1">
    <source>
        <dbReference type="EMBL" id="KLI63588.1"/>
    </source>
</evidence>
<keyword evidence="2" id="KW-1185">Reference proteome</keyword>
<reference evidence="1 2" key="1">
    <citation type="submission" date="2015-04" db="EMBL/GenBank/DDBJ databases">
        <title>The draft genome sequence of Erythrobacter marinus HWDM-33.</title>
        <authorList>
            <person name="Zhuang L."/>
            <person name="Liu Y."/>
            <person name="Shao Z."/>
        </authorList>
    </citation>
    <scope>NUCLEOTIDE SEQUENCE [LARGE SCALE GENOMIC DNA]</scope>
    <source>
        <strain evidence="1 2">HWDM-33</strain>
    </source>
</reference>
<accession>A0A0H0XLV9</accession>
<organism evidence="1 2">
    <name type="scientific">Aurantiacibacter marinus</name>
    <dbReference type="NCBI Taxonomy" id="874156"/>
    <lineage>
        <taxon>Bacteria</taxon>
        <taxon>Pseudomonadati</taxon>
        <taxon>Pseudomonadota</taxon>
        <taxon>Alphaproteobacteria</taxon>
        <taxon>Sphingomonadales</taxon>
        <taxon>Erythrobacteraceae</taxon>
        <taxon>Aurantiacibacter</taxon>
    </lineage>
</organism>
<evidence type="ECO:0000313" key="2">
    <source>
        <dbReference type="Proteomes" id="UP000053455"/>
    </source>
</evidence>
<dbReference type="AlphaFoldDB" id="A0A0H0XLV9"/>
<dbReference type="PATRIC" id="fig|874156.12.peg.1534"/>
<protein>
    <submittedName>
        <fullName evidence="1">Uncharacterized protein</fullName>
    </submittedName>
</protein>
<comment type="caution">
    <text evidence="1">The sequence shown here is derived from an EMBL/GenBank/DDBJ whole genome shotgun (WGS) entry which is preliminary data.</text>
</comment>
<dbReference type="OrthoDB" id="7408648at2"/>
<dbReference type="RefSeq" id="WP_047093396.1">
    <property type="nucleotide sequence ID" value="NZ_LBHU01000002.1"/>
</dbReference>
<gene>
    <name evidence="1" type="ORF">AAV99_07455</name>
</gene>